<dbReference type="SUPFAM" id="SSF53697">
    <property type="entry name" value="SIS domain"/>
    <property type="match status" value="1"/>
</dbReference>
<dbReference type="PROSITE" id="PS51071">
    <property type="entry name" value="HTH_RPIR"/>
    <property type="match status" value="1"/>
</dbReference>
<evidence type="ECO:0000313" key="7">
    <source>
        <dbReference type="Proteomes" id="UP001268544"/>
    </source>
</evidence>
<dbReference type="Gene3D" id="3.40.50.10490">
    <property type="entry name" value="Glucose-6-phosphate isomerase like protein, domain 1"/>
    <property type="match status" value="1"/>
</dbReference>
<feature type="domain" description="HTH rpiR-type" evidence="4">
    <location>
        <begin position="1"/>
        <end position="67"/>
    </location>
</feature>
<dbReference type="Pfam" id="PF01380">
    <property type="entry name" value="SIS"/>
    <property type="match status" value="1"/>
</dbReference>
<evidence type="ECO:0000256" key="2">
    <source>
        <dbReference type="ARBA" id="ARBA00023125"/>
    </source>
</evidence>
<proteinExistence type="predicted"/>
<dbReference type="PROSITE" id="PS51464">
    <property type="entry name" value="SIS"/>
    <property type="match status" value="1"/>
</dbReference>
<dbReference type="EMBL" id="JAVKVH010000001">
    <property type="protein sequence ID" value="MDR7625464.1"/>
    <property type="molecule type" value="Genomic_DNA"/>
</dbReference>
<dbReference type="AlphaFoldDB" id="A0ABD5CZZ8"/>
<evidence type="ECO:0000256" key="1">
    <source>
        <dbReference type="ARBA" id="ARBA00023015"/>
    </source>
</evidence>
<dbReference type="InterPro" id="IPR036388">
    <property type="entry name" value="WH-like_DNA-bd_sf"/>
</dbReference>
<evidence type="ECO:0000259" key="5">
    <source>
        <dbReference type="PROSITE" id="PS51464"/>
    </source>
</evidence>
<dbReference type="InterPro" id="IPR046348">
    <property type="entry name" value="SIS_dom_sf"/>
</dbReference>
<feature type="domain" description="SIS" evidence="5">
    <location>
        <begin position="106"/>
        <end position="246"/>
    </location>
</feature>
<dbReference type="PANTHER" id="PTHR30514">
    <property type="entry name" value="GLUCOKINASE"/>
    <property type="match status" value="1"/>
</dbReference>
<evidence type="ECO:0000313" key="6">
    <source>
        <dbReference type="EMBL" id="MDR7625464.1"/>
    </source>
</evidence>
<keyword evidence="2" id="KW-0238">DNA-binding</keyword>
<dbReference type="SUPFAM" id="SSF46689">
    <property type="entry name" value="Homeodomain-like"/>
    <property type="match status" value="1"/>
</dbReference>
<dbReference type="CDD" id="cd05013">
    <property type="entry name" value="SIS_RpiR"/>
    <property type="match status" value="1"/>
</dbReference>
<sequence>MSTLSPTEDYLWNYIHSHSNQVAVWTITELSDHANVSTATIVRAMKKRGYSGYSDFRHSHLSQKRDSIRYSILSQVDDQIRNVIMQNEVELTNTLANLNISTIEDTIHLIKQADTVYIFARGPSEPTADEMCLKLELLGKNAQYFHDPNVIRQISKRIHHSSMVIFISLNGKTEELVEAAHNLNKEDVPIVVLTTVEDSPLARISDELFLGFQSGVTMFNHYEVHSRLPLQIMSRILLDSYVIRTQ</sequence>
<evidence type="ECO:0000259" key="4">
    <source>
        <dbReference type="PROSITE" id="PS51071"/>
    </source>
</evidence>
<name>A0ABD5CZZ8_LACPA</name>
<dbReference type="Pfam" id="PF01418">
    <property type="entry name" value="HTH_6"/>
    <property type="match status" value="1"/>
</dbReference>
<keyword evidence="1" id="KW-0805">Transcription regulation</keyword>
<gene>
    <name evidence="6" type="ORF">RF672_12925</name>
</gene>
<dbReference type="InterPro" id="IPR009057">
    <property type="entry name" value="Homeodomain-like_sf"/>
</dbReference>
<organism evidence="6 7">
    <name type="scientific">Lacticaseibacillus paracasei</name>
    <name type="common">Lactobacillus paracasei</name>
    <dbReference type="NCBI Taxonomy" id="1597"/>
    <lineage>
        <taxon>Bacteria</taxon>
        <taxon>Bacillati</taxon>
        <taxon>Bacillota</taxon>
        <taxon>Bacilli</taxon>
        <taxon>Lactobacillales</taxon>
        <taxon>Lactobacillaceae</taxon>
        <taxon>Lacticaseibacillus</taxon>
    </lineage>
</organism>
<dbReference type="InterPro" id="IPR047640">
    <property type="entry name" value="RpiR-like"/>
</dbReference>
<reference evidence="7" key="1">
    <citation type="submission" date="2023-07" db="EMBL/GenBank/DDBJ databases">
        <title>Lacticaseibacillus paracasei KCKM 0992.</title>
        <authorList>
            <person name="Kim T.W."/>
        </authorList>
    </citation>
    <scope>NUCLEOTIDE SEQUENCE [LARGE SCALE GENOMIC DNA]</scope>
    <source>
        <strain evidence="7">KCKM 0992</strain>
    </source>
</reference>
<dbReference type="InterPro" id="IPR001347">
    <property type="entry name" value="SIS_dom"/>
</dbReference>
<dbReference type="InterPro" id="IPR035472">
    <property type="entry name" value="RpiR-like_SIS"/>
</dbReference>
<keyword evidence="3" id="KW-0804">Transcription</keyword>
<comment type="caution">
    <text evidence="6">The sequence shown here is derived from an EMBL/GenBank/DDBJ whole genome shotgun (WGS) entry which is preliminary data.</text>
</comment>
<dbReference type="Gene3D" id="1.10.10.10">
    <property type="entry name" value="Winged helix-like DNA-binding domain superfamily/Winged helix DNA-binding domain"/>
    <property type="match status" value="1"/>
</dbReference>
<dbReference type="PANTHER" id="PTHR30514:SF21">
    <property type="entry name" value="RPIR-FAMILY TRANSCRIPTIONAL REGULATOR"/>
    <property type="match status" value="1"/>
</dbReference>
<dbReference type="Proteomes" id="UP001268544">
    <property type="component" value="Unassembled WGS sequence"/>
</dbReference>
<dbReference type="GO" id="GO:0003677">
    <property type="term" value="F:DNA binding"/>
    <property type="evidence" value="ECO:0007669"/>
    <property type="project" value="UniProtKB-KW"/>
</dbReference>
<dbReference type="InterPro" id="IPR000281">
    <property type="entry name" value="HTH_RpiR"/>
</dbReference>
<accession>A0ABD5CZZ8</accession>
<dbReference type="RefSeq" id="WP_016380267.1">
    <property type="nucleotide sequence ID" value="NZ_CP133786.1"/>
</dbReference>
<evidence type="ECO:0000256" key="3">
    <source>
        <dbReference type="ARBA" id="ARBA00023163"/>
    </source>
</evidence>
<protein>
    <submittedName>
        <fullName evidence="6">MurR/RpiR family transcriptional regulator</fullName>
    </submittedName>
</protein>